<accession>A0A0C2N0K7</accession>
<dbReference type="EMBL" id="JWZT01002253">
    <property type="protein sequence ID" value="KII69910.1"/>
    <property type="molecule type" value="Genomic_DNA"/>
</dbReference>
<sequence>MNELAEDYPKFLSSTKGKDTFKKGEKFKMLSDYVHYALENPVHPKLSVRDHVVKLIGSSVRERRVVRNRLFDSMVGCLESKHKSSGMYGNTRSITGNETSASRDSIRLVEE</sequence>
<name>A0A0C2N0K7_THEKT</name>
<organism evidence="2 3">
    <name type="scientific">Thelohanellus kitauei</name>
    <name type="common">Myxosporean</name>
    <dbReference type="NCBI Taxonomy" id="669202"/>
    <lineage>
        <taxon>Eukaryota</taxon>
        <taxon>Metazoa</taxon>
        <taxon>Cnidaria</taxon>
        <taxon>Myxozoa</taxon>
        <taxon>Myxosporea</taxon>
        <taxon>Bivalvulida</taxon>
        <taxon>Platysporina</taxon>
        <taxon>Myxobolidae</taxon>
        <taxon>Thelohanellus</taxon>
    </lineage>
</organism>
<protein>
    <submittedName>
        <fullName evidence="2">Uncharacterized protein</fullName>
    </submittedName>
</protein>
<evidence type="ECO:0000313" key="2">
    <source>
        <dbReference type="EMBL" id="KII69910.1"/>
    </source>
</evidence>
<dbReference type="Proteomes" id="UP000031668">
    <property type="component" value="Unassembled WGS sequence"/>
</dbReference>
<proteinExistence type="predicted"/>
<comment type="caution">
    <text evidence="2">The sequence shown here is derived from an EMBL/GenBank/DDBJ whole genome shotgun (WGS) entry which is preliminary data.</text>
</comment>
<reference evidence="2 3" key="1">
    <citation type="journal article" date="2014" name="Genome Biol. Evol.">
        <title>The genome of the myxosporean Thelohanellus kitauei shows adaptations to nutrient acquisition within its fish host.</title>
        <authorList>
            <person name="Yang Y."/>
            <person name="Xiong J."/>
            <person name="Zhou Z."/>
            <person name="Huo F."/>
            <person name="Miao W."/>
            <person name="Ran C."/>
            <person name="Liu Y."/>
            <person name="Zhang J."/>
            <person name="Feng J."/>
            <person name="Wang M."/>
            <person name="Wang M."/>
            <person name="Wang L."/>
            <person name="Yao B."/>
        </authorList>
    </citation>
    <scope>NUCLEOTIDE SEQUENCE [LARGE SCALE GENOMIC DNA]</scope>
    <source>
        <strain evidence="2">Wuqing</strain>
    </source>
</reference>
<feature type="compositionally biased region" description="Polar residues" evidence="1">
    <location>
        <begin position="87"/>
        <end position="103"/>
    </location>
</feature>
<keyword evidence="3" id="KW-1185">Reference proteome</keyword>
<dbReference type="AlphaFoldDB" id="A0A0C2N0K7"/>
<gene>
    <name evidence="2" type="ORF">RF11_15691</name>
</gene>
<feature type="region of interest" description="Disordered" evidence="1">
    <location>
        <begin position="81"/>
        <end position="111"/>
    </location>
</feature>
<evidence type="ECO:0000313" key="3">
    <source>
        <dbReference type="Proteomes" id="UP000031668"/>
    </source>
</evidence>
<evidence type="ECO:0000256" key="1">
    <source>
        <dbReference type="SAM" id="MobiDB-lite"/>
    </source>
</evidence>